<dbReference type="Pfam" id="PF01168">
    <property type="entry name" value="Ala_racemase_N"/>
    <property type="match status" value="1"/>
</dbReference>
<evidence type="ECO:0000256" key="1">
    <source>
        <dbReference type="ARBA" id="ARBA00022898"/>
    </source>
</evidence>
<dbReference type="Proteomes" id="UP000005824">
    <property type="component" value="Unassembled WGS sequence"/>
</dbReference>
<protein>
    <recommendedName>
        <fullName evidence="2">Pyridoxal phosphate homeostasis protein</fullName>
        <shortName evidence="2">PLP homeostasis protein</shortName>
    </recommendedName>
</protein>
<accession>B4CZS0</accession>
<dbReference type="CDD" id="cd00635">
    <property type="entry name" value="PLPDE_III_YBL036c_like"/>
    <property type="match status" value="1"/>
</dbReference>
<dbReference type="InParanoid" id="B4CZS0"/>
<dbReference type="eggNOG" id="COG0325">
    <property type="taxonomic scope" value="Bacteria"/>
</dbReference>
<feature type="domain" description="Alanine racemase N-terminal" evidence="5">
    <location>
        <begin position="7"/>
        <end position="227"/>
    </location>
</feature>
<keyword evidence="1 2" id="KW-0663">Pyridoxal phosphate</keyword>
<evidence type="ECO:0000313" key="7">
    <source>
        <dbReference type="Proteomes" id="UP000005824"/>
    </source>
</evidence>
<keyword evidence="7" id="KW-1185">Reference proteome</keyword>
<dbReference type="PANTHER" id="PTHR10146">
    <property type="entry name" value="PROLINE SYNTHETASE CO-TRANSCRIBED BACTERIAL HOMOLOG PROTEIN"/>
    <property type="match status" value="1"/>
</dbReference>
<gene>
    <name evidence="6" type="ORF">CfE428DRAFT_2158</name>
</gene>
<feature type="modified residue" description="N6-(pyridoxal phosphate)lysine" evidence="2 3">
    <location>
        <position position="36"/>
    </location>
</feature>
<dbReference type="NCBIfam" id="TIGR00044">
    <property type="entry name" value="YggS family pyridoxal phosphate-dependent enzyme"/>
    <property type="match status" value="1"/>
</dbReference>
<dbReference type="HAMAP" id="MF_02087">
    <property type="entry name" value="PLP_homeostasis"/>
    <property type="match status" value="1"/>
</dbReference>
<dbReference type="FunFam" id="3.20.20.10:FF:000018">
    <property type="entry name" value="Pyridoxal phosphate homeostasis protein"/>
    <property type="match status" value="1"/>
</dbReference>
<evidence type="ECO:0000256" key="4">
    <source>
        <dbReference type="RuleBase" id="RU004514"/>
    </source>
</evidence>
<dbReference type="PIRSF" id="PIRSF004848">
    <property type="entry name" value="YBL036c_PLPDEIII"/>
    <property type="match status" value="1"/>
</dbReference>
<dbReference type="InterPro" id="IPR029066">
    <property type="entry name" value="PLP-binding_barrel"/>
</dbReference>
<proteinExistence type="inferred from homology"/>
<dbReference type="AlphaFoldDB" id="B4CZS0"/>
<reference evidence="6 7" key="1">
    <citation type="journal article" date="2011" name="J. Bacteriol.">
        <title>Genome sequence of Chthoniobacter flavus Ellin428, an aerobic heterotrophic soil bacterium.</title>
        <authorList>
            <person name="Kant R."/>
            <person name="van Passel M.W."/>
            <person name="Palva A."/>
            <person name="Lucas S."/>
            <person name="Lapidus A."/>
            <person name="Glavina Del Rio T."/>
            <person name="Dalin E."/>
            <person name="Tice H."/>
            <person name="Bruce D."/>
            <person name="Goodwin L."/>
            <person name="Pitluck S."/>
            <person name="Larimer F.W."/>
            <person name="Land M.L."/>
            <person name="Hauser L."/>
            <person name="Sangwan P."/>
            <person name="de Vos W.M."/>
            <person name="Janssen P.H."/>
            <person name="Smidt H."/>
        </authorList>
    </citation>
    <scope>NUCLEOTIDE SEQUENCE [LARGE SCALE GENOMIC DNA]</scope>
    <source>
        <strain evidence="6 7">Ellin428</strain>
    </source>
</reference>
<dbReference type="FunCoup" id="B4CZS0">
    <property type="interactions" value="495"/>
</dbReference>
<evidence type="ECO:0000313" key="6">
    <source>
        <dbReference type="EMBL" id="EDY20234.1"/>
    </source>
</evidence>
<dbReference type="STRING" id="497964.CfE428DRAFT_2158"/>
<dbReference type="RefSeq" id="WP_006979483.1">
    <property type="nucleotide sequence ID" value="NZ_ABVL01000005.1"/>
</dbReference>
<comment type="caution">
    <text evidence="6">The sequence shown here is derived from an EMBL/GenBank/DDBJ whole genome shotgun (WGS) entry which is preliminary data.</text>
</comment>
<dbReference type="EMBL" id="ABVL01000005">
    <property type="protein sequence ID" value="EDY20234.1"/>
    <property type="molecule type" value="Genomic_DNA"/>
</dbReference>
<comment type="similarity">
    <text evidence="2 4">Belongs to the pyridoxal phosphate-binding protein YggS/PROSC family.</text>
</comment>
<dbReference type="GO" id="GO:0030170">
    <property type="term" value="F:pyridoxal phosphate binding"/>
    <property type="evidence" value="ECO:0007669"/>
    <property type="project" value="UniProtKB-UniRule"/>
</dbReference>
<evidence type="ECO:0000259" key="5">
    <source>
        <dbReference type="Pfam" id="PF01168"/>
    </source>
</evidence>
<organism evidence="6 7">
    <name type="scientific">Chthoniobacter flavus Ellin428</name>
    <dbReference type="NCBI Taxonomy" id="497964"/>
    <lineage>
        <taxon>Bacteria</taxon>
        <taxon>Pseudomonadati</taxon>
        <taxon>Verrucomicrobiota</taxon>
        <taxon>Spartobacteria</taxon>
        <taxon>Chthoniobacterales</taxon>
        <taxon>Chthoniobacteraceae</taxon>
        <taxon>Chthoniobacter</taxon>
    </lineage>
</organism>
<name>B4CZS0_9BACT</name>
<dbReference type="PANTHER" id="PTHR10146:SF14">
    <property type="entry name" value="PYRIDOXAL PHOSPHATE HOMEOSTASIS PROTEIN"/>
    <property type="match status" value="1"/>
</dbReference>
<dbReference type="InterPro" id="IPR001608">
    <property type="entry name" value="Ala_racemase_N"/>
</dbReference>
<comment type="cofactor">
    <cofactor evidence="3">
        <name>pyridoxal 5'-phosphate</name>
        <dbReference type="ChEBI" id="CHEBI:597326"/>
    </cofactor>
</comment>
<evidence type="ECO:0000256" key="3">
    <source>
        <dbReference type="PIRSR" id="PIRSR004848-1"/>
    </source>
</evidence>
<sequence length="243" mass="26427">MNTIADNLAAVRAVISEAAARAGRNPADVELVAVTKTHPPDSVVEALAAGQYVFGESRVQEAKAKIPLVSGRARWHFIGHLQRNKIRQALALGFELLHGVDSLETAREVDRLTSETGVFPRVLLEVNVAGESSKFGFSPAKLREQLEELLSLGRLQIEGLMTIAPFAPEAESSRKYFVALRELRDQLQTEFRLPLPRLSMGMSGDYAVAVEEGATLVRVGTAIFGTRSGKAWKPSAESATFDD</sequence>
<evidence type="ECO:0000256" key="2">
    <source>
        <dbReference type="HAMAP-Rule" id="MF_02087"/>
    </source>
</evidence>
<dbReference type="InterPro" id="IPR011078">
    <property type="entry name" value="PyrdxlP_homeostasis"/>
</dbReference>
<dbReference type="Gene3D" id="3.20.20.10">
    <property type="entry name" value="Alanine racemase"/>
    <property type="match status" value="1"/>
</dbReference>
<dbReference type="SUPFAM" id="SSF51419">
    <property type="entry name" value="PLP-binding barrel"/>
    <property type="match status" value="1"/>
</dbReference>
<comment type="function">
    <text evidence="2">Pyridoxal 5'-phosphate (PLP)-binding protein, which is involved in PLP homeostasis.</text>
</comment>